<keyword evidence="5" id="KW-0833">Ubl conjugation pathway</keyword>
<keyword evidence="10" id="KW-1185">Reference proteome</keyword>
<evidence type="ECO:0000256" key="2">
    <source>
        <dbReference type="ARBA" id="ARBA00013699"/>
    </source>
</evidence>
<dbReference type="PROSITE" id="PS50097">
    <property type="entry name" value="BTB"/>
    <property type="match status" value="1"/>
</dbReference>
<dbReference type="AlphaFoldDB" id="A0A922LCI4"/>
<dbReference type="InterPro" id="IPR015915">
    <property type="entry name" value="Kelch-typ_b-propeller"/>
</dbReference>
<reference evidence="9" key="1">
    <citation type="submission" date="2013-05" db="EMBL/GenBank/DDBJ databases">
        <authorList>
            <person name="Yim A.K.Y."/>
            <person name="Chan T.F."/>
            <person name="Ji K.M."/>
            <person name="Liu X.Y."/>
            <person name="Zhou J.W."/>
            <person name="Li R.Q."/>
            <person name="Yang K.Y."/>
            <person name="Li J."/>
            <person name="Li M."/>
            <person name="Law P.T.W."/>
            <person name="Wu Y.L."/>
            <person name="Cai Z.L."/>
            <person name="Qin H."/>
            <person name="Bao Y."/>
            <person name="Leung R.K.K."/>
            <person name="Ng P.K.S."/>
            <person name="Zou J."/>
            <person name="Zhong X.J."/>
            <person name="Ran P.X."/>
            <person name="Zhong N.S."/>
            <person name="Liu Z.G."/>
            <person name="Tsui S.K.W."/>
        </authorList>
    </citation>
    <scope>NUCLEOTIDE SEQUENCE</scope>
    <source>
        <strain evidence="9">Derf</strain>
        <tissue evidence="9">Whole organism</tissue>
    </source>
</reference>
<dbReference type="InterPro" id="IPR000210">
    <property type="entry name" value="BTB/POZ_dom"/>
</dbReference>
<sequence length="621" mass="69889">MMENLTGSRDNICHNTQMNFEDTSHIFTIFTAMNEMRKIGQLCDITLEVAGTKILAHKVVLAANSAYFNAMFNSEMIEKSMSHIEIREIDPNALKLLIEFIYTGQLTITEANVLNLLPASSLLQLMIIRETCCRFLLNQLHPSNCLGIRKFADTHSCQELQVCSLKYALDNFQEVSLTEEFLSLSYEGIISLISDNHLNVADEETVYDATIRWIKHDSKSREIHFPTLLSHVRLPLIERNFLINQILAEPFVRENNQAKDLVIEAMKYHLSFENRSGNSPRTQHRKPDGLTEFIFAIGGGSLFTTHNECEFFDPRDNTWLEFTPTNQRRSRAGVTCLHRYIYVIGGYNNGSKTLSSAEFFDPLTNVWTDTTAMGTKRSCHGVAELNNIIYAVGGYDGINCLSSAERFDPLISAWFSVNSLEIKRRYTRLLALNGSLYVVGGFDGANHLASVERYDPREGKWIAVAPMLSRRSSCGATVMDNKIYVAGGNDGTLCMSSAQRYDPVRNAWENISSMQNRRSTHELVEINGLLYALGGNDGSNSLNTVEFYTPEDNKWSMNNSMILRRSGLGAVKLECCDLRNSLTDSSNLEKSSPYSSLISTKSLDLNFKESNVSNSDDNKPI</sequence>
<dbReference type="OrthoDB" id="45365at2759"/>
<keyword evidence="4" id="KW-0677">Repeat</keyword>
<dbReference type="PANTHER" id="PTHR24412">
    <property type="entry name" value="KELCH PROTEIN"/>
    <property type="match status" value="1"/>
</dbReference>
<comment type="caution">
    <text evidence="9">The sequence shown here is derived from an EMBL/GenBank/DDBJ whole genome shotgun (WGS) entry which is preliminary data.</text>
</comment>
<dbReference type="InterPro" id="IPR017096">
    <property type="entry name" value="BTB-kelch_protein"/>
</dbReference>
<dbReference type="FunFam" id="3.30.710.10:FF:000001">
    <property type="entry name" value="Kelch-like family member 20"/>
    <property type="match status" value="1"/>
</dbReference>
<gene>
    <name evidence="9" type="primary">KLHL17</name>
    <name evidence="9" type="ORF">DERF_003393</name>
</gene>
<dbReference type="GO" id="GO:0003779">
    <property type="term" value="F:actin binding"/>
    <property type="evidence" value="ECO:0007669"/>
    <property type="project" value="UniProtKB-KW"/>
</dbReference>
<proteinExistence type="predicted"/>
<dbReference type="FunFam" id="1.25.40.420:FF:000001">
    <property type="entry name" value="Kelch-like family member 12"/>
    <property type="match status" value="1"/>
</dbReference>
<dbReference type="SMART" id="SM00612">
    <property type="entry name" value="Kelch"/>
    <property type="match status" value="6"/>
</dbReference>
<dbReference type="Gene3D" id="1.25.40.420">
    <property type="match status" value="1"/>
</dbReference>
<comment type="function">
    <text evidence="7">Probable substrate-specific adapter of an E3 ubiquitin-protein ligase complex which mediates the ubiquitination and subsequent proteasomal degradation of target proteins. May have a role in synapse differentiation and growth.</text>
</comment>
<dbReference type="Pfam" id="PF24681">
    <property type="entry name" value="Kelch_KLHDC2_KLHL20_DRC7"/>
    <property type="match status" value="1"/>
</dbReference>
<dbReference type="PIRSF" id="PIRSF037037">
    <property type="entry name" value="Kelch-like_protein_gigaxonin"/>
    <property type="match status" value="1"/>
</dbReference>
<dbReference type="InterPro" id="IPR011333">
    <property type="entry name" value="SKP1/BTB/POZ_sf"/>
</dbReference>
<keyword evidence="6" id="KW-0009">Actin-binding</keyword>
<accession>A0A922LCI4</accession>
<evidence type="ECO:0000259" key="8">
    <source>
        <dbReference type="PROSITE" id="PS50097"/>
    </source>
</evidence>
<dbReference type="Pfam" id="PF00651">
    <property type="entry name" value="BTB"/>
    <property type="match status" value="1"/>
</dbReference>
<protein>
    <recommendedName>
        <fullName evidence="2">Kelch-like protein diablo</fullName>
    </recommendedName>
</protein>
<dbReference type="Gene3D" id="2.120.10.80">
    <property type="entry name" value="Kelch-type beta propeller"/>
    <property type="match status" value="1"/>
</dbReference>
<dbReference type="InterPro" id="IPR006652">
    <property type="entry name" value="Kelch_1"/>
</dbReference>
<dbReference type="Pfam" id="PF07707">
    <property type="entry name" value="BACK"/>
    <property type="match status" value="1"/>
</dbReference>
<dbReference type="PANTHER" id="PTHR24412:SF475">
    <property type="entry name" value="KELCH-LIKE PROTEIN 17"/>
    <property type="match status" value="1"/>
</dbReference>
<reference evidence="9" key="2">
    <citation type="journal article" date="2022" name="Res Sq">
        <title>Comparative Genomics Reveals Insights into the Divergent Evolution of Astigmatic Mites and Household Pest Adaptations.</title>
        <authorList>
            <person name="Xiong Q."/>
            <person name="Wan A.T.-Y."/>
            <person name="Liu X.-Y."/>
            <person name="Fung C.S.-H."/>
            <person name="Xiao X."/>
            <person name="Malainual N."/>
            <person name="Hou J."/>
            <person name="Wang L."/>
            <person name="Wang M."/>
            <person name="Yang K."/>
            <person name="Cui Y."/>
            <person name="Leung E."/>
            <person name="Nong W."/>
            <person name="Shin S.-K."/>
            <person name="Au S."/>
            <person name="Jeong K.Y."/>
            <person name="Chew F.T."/>
            <person name="Hui J."/>
            <person name="Leung T.F."/>
            <person name="Tungtrongchitr A."/>
            <person name="Zhong N."/>
            <person name="Liu Z."/>
            <person name="Tsui S."/>
        </authorList>
    </citation>
    <scope>NUCLEOTIDE SEQUENCE</scope>
    <source>
        <strain evidence="9">Derf</strain>
        <tissue evidence="9">Whole organism</tissue>
    </source>
</reference>
<dbReference type="SMART" id="SM00225">
    <property type="entry name" value="BTB"/>
    <property type="match status" value="1"/>
</dbReference>
<evidence type="ECO:0000256" key="6">
    <source>
        <dbReference type="ARBA" id="ARBA00023203"/>
    </source>
</evidence>
<dbReference type="Gene3D" id="3.30.710.10">
    <property type="entry name" value="Potassium Channel Kv1.1, Chain A"/>
    <property type="match status" value="1"/>
</dbReference>
<evidence type="ECO:0000256" key="3">
    <source>
        <dbReference type="ARBA" id="ARBA00022441"/>
    </source>
</evidence>
<evidence type="ECO:0000256" key="1">
    <source>
        <dbReference type="ARBA" id="ARBA00004906"/>
    </source>
</evidence>
<evidence type="ECO:0000256" key="5">
    <source>
        <dbReference type="ARBA" id="ARBA00022786"/>
    </source>
</evidence>
<keyword evidence="3" id="KW-0880">Kelch repeat</keyword>
<comment type="pathway">
    <text evidence="1">Protein modification; protein ubiquitination.</text>
</comment>
<dbReference type="SUPFAM" id="SSF54695">
    <property type="entry name" value="POZ domain"/>
    <property type="match status" value="1"/>
</dbReference>
<dbReference type="Proteomes" id="UP000790347">
    <property type="component" value="Unassembled WGS sequence"/>
</dbReference>
<dbReference type="InterPro" id="IPR011705">
    <property type="entry name" value="BACK"/>
</dbReference>
<evidence type="ECO:0000313" key="10">
    <source>
        <dbReference type="Proteomes" id="UP000790347"/>
    </source>
</evidence>
<feature type="domain" description="BTB" evidence="8">
    <location>
        <begin position="43"/>
        <end position="110"/>
    </location>
</feature>
<dbReference type="EMBL" id="ASGP02000001">
    <property type="protein sequence ID" value="KAH9529512.1"/>
    <property type="molecule type" value="Genomic_DNA"/>
</dbReference>
<name>A0A922LCI4_DERFA</name>
<evidence type="ECO:0000313" key="9">
    <source>
        <dbReference type="EMBL" id="KAH9529512.1"/>
    </source>
</evidence>
<evidence type="ECO:0000256" key="7">
    <source>
        <dbReference type="ARBA" id="ARBA00043912"/>
    </source>
</evidence>
<dbReference type="SUPFAM" id="SSF117281">
    <property type="entry name" value="Kelch motif"/>
    <property type="match status" value="2"/>
</dbReference>
<dbReference type="SMART" id="SM00875">
    <property type="entry name" value="BACK"/>
    <property type="match status" value="1"/>
</dbReference>
<organism evidence="9 10">
    <name type="scientific">Dermatophagoides farinae</name>
    <name type="common">American house dust mite</name>
    <dbReference type="NCBI Taxonomy" id="6954"/>
    <lineage>
        <taxon>Eukaryota</taxon>
        <taxon>Metazoa</taxon>
        <taxon>Ecdysozoa</taxon>
        <taxon>Arthropoda</taxon>
        <taxon>Chelicerata</taxon>
        <taxon>Arachnida</taxon>
        <taxon>Acari</taxon>
        <taxon>Acariformes</taxon>
        <taxon>Sarcoptiformes</taxon>
        <taxon>Astigmata</taxon>
        <taxon>Psoroptidia</taxon>
        <taxon>Analgoidea</taxon>
        <taxon>Pyroglyphidae</taxon>
        <taxon>Dermatophagoidinae</taxon>
        <taxon>Dermatophagoides</taxon>
    </lineage>
</organism>
<dbReference type="PRINTS" id="PR00501">
    <property type="entry name" value="KELCHREPEAT"/>
</dbReference>
<dbReference type="Pfam" id="PF01344">
    <property type="entry name" value="Kelch_1"/>
    <property type="match status" value="2"/>
</dbReference>
<evidence type="ECO:0000256" key="4">
    <source>
        <dbReference type="ARBA" id="ARBA00022737"/>
    </source>
</evidence>